<comment type="subcellular location">
    <subcellularLocation>
        <location evidence="1">Nucleus</location>
    </subcellularLocation>
</comment>
<dbReference type="Pfam" id="PF04997">
    <property type="entry name" value="RNA_pol_Rpb1_1"/>
    <property type="match status" value="1"/>
</dbReference>
<gene>
    <name evidence="16" type="primary">LOC120260865</name>
</gene>
<evidence type="ECO:0000256" key="7">
    <source>
        <dbReference type="ARBA" id="ARBA00022833"/>
    </source>
</evidence>
<keyword evidence="9 12" id="KW-0804">Transcription</keyword>
<accession>A0AB40BAP9</accession>
<dbReference type="Pfam" id="PF00623">
    <property type="entry name" value="RNA_pol_Rpb1_2"/>
    <property type="match status" value="1"/>
</dbReference>
<dbReference type="FunFam" id="1.10.274.100:FF:000015">
    <property type="entry name" value="DNA-directed RNA polymerase subunit"/>
    <property type="match status" value="1"/>
</dbReference>
<keyword evidence="4 12" id="KW-0808">Transferase</keyword>
<feature type="region of interest" description="Disordered" evidence="13">
    <location>
        <begin position="1296"/>
        <end position="1470"/>
    </location>
</feature>
<reference evidence="16" key="1">
    <citation type="submission" date="2025-08" db="UniProtKB">
        <authorList>
            <consortium name="RefSeq"/>
        </authorList>
    </citation>
    <scope>IDENTIFICATION</scope>
</reference>
<dbReference type="InterPro" id="IPR007083">
    <property type="entry name" value="RNA_pol_Rpb1_4"/>
</dbReference>
<dbReference type="InterPro" id="IPR044893">
    <property type="entry name" value="RNA_pol_Rpb1_clamp_domain"/>
</dbReference>
<dbReference type="InterPro" id="IPR042102">
    <property type="entry name" value="RNA_pol_Rpb1_3_sf"/>
</dbReference>
<keyword evidence="5 12" id="KW-0548">Nucleotidyltransferase</keyword>
<dbReference type="Pfam" id="PF04983">
    <property type="entry name" value="RNA_pol_Rpb1_3"/>
    <property type="match status" value="1"/>
</dbReference>
<feature type="compositionally biased region" description="Basic and acidic residues" evidence="13">
    <location>
        <begin position="1342"/>
        <end position="1351"/>
    </location>
</feature>
<keyword evidence="8" id="KW-0460">Magnesium</keyword>
<dbReference type="SUPFAM" id="SSF64484">
    <property type="entry name" value="beta and beta-prime subunits of DNA dependent RNA-polymerase"/>
    <property type="match status" value="1"/>
</dbReference>
<evidence type="ECO:0000313" key="15">
    <source>
        <dbReference type="Proteomes" id="UP001515500"/>
    </source>
</evidence>
<dbReference type="EC" id="2.7.7.6" evidence="12"/>
<name>A0AB40BAP9_DIOCR</name>
<feature type="domain" description="RNA polymerase N-terminal" evidence="14">
    <location>
        <begin position="339"/>
        <end position="656"/>
    </location>
</feature>
<keyword evidence="7" id="KW-0862">Zinc</keyword>
<protein>
    <recommendedName>
        <fullName evidence="12">DNA-directed RNA polymerase subunit</fullName>
        <ecNumber evidence="12">2.7.7.6</ecNumber>
    </recommendedName>
</protein>
<dbReference type="InterPro" id="IPR007066">
    <property type="entry name" value="RNA_pol_Rpb1_3"/>
</dbReference>
<dbReference type="InterPro" id="IPR007080">
    <property type="entry name" value="RNA_pol_Rpb1_1"/>
</dbReference>
<comment type="catalytic activity">
    <reaction evidence="11 12">
        <text>RNA(n) + a ribonucleoside 5'-triphosphate = RNA(n+1) + diphosphate</text>
        <dbReference type="Rhea" id="RHEA:21248"/>
        <dbReference type="Rhea" id="RHEA-COMP:14527"/>
        <dbReference type="Rhea" id="RHEA-COMP:17342"/>
        <dbReference type="ChEBI" id="CHEBI:33019"/>
        <dbReference type="ChEBI" id="CHEBI:61557"/>
        <dbReference type="ChEBI" id="CHEBI:140395"/>
        <dbReference type="EC" id="2.7.7.6"/>
    </reaction>
</comment>
<proteinExistence type="inferred from homology"/>
<dbReference type="InterPro" id="IPR000722">
    <property type="entry name" value="RNA_pol_asu"/>
</dbReference>
<dbReference type="SMART" id="SM00663">
    <property type="entry name" value="RPOLA_N"/>
    <property type="match status" value="1"/>
</dbReference>
<dbReference type="Pfam" id="PF05000">
    <property type="entry name" value="RNA_pol_Rpb1_4"/>
    <property type="match status" value="1"/>
</dbReference>
<evidence type="ECO:0000256" key="13">
    <source>
        <dbReference type="SAM" id="MobiDB-lite"/>
    </source>
</evidence>
<evidence type="ECO:0000259" key="14">
    <source>
        <dbReference type="SMART" id="SM00663"/>
    </source>
</evidence>
<feature type="compositionally biased region" description="Acidic residues" evidence="13">
    <location>
        <begin position="1302"/>
        <end position="1311"/>
    </location>
</feature>
<evidence type="ECO:0000256" key="6">
    <source>
        <dbReference type="ARBA" id="ARBA00022723"/>
    </source>
</evidence>
<feature type="compositionally biased region" description="Acidic residues" evidence="13">
    <location>
        <begin position="1324"/>
        <end position="1341"/>
    </location>
</feature>
<feature type="compositionally biased region" description="Basic and acidic residues" evidence="13">
    <location>
        <begin position="1361"/>
        <end position="1370"/>
    </location>
</feature>
<dbReference type="Gene3D" id="6.20.50.80">
    <property type="match status" value="1"/>
</dbReference>
<evidence type="ECO:0000256" key="5">
    <source>
        <dbReference type="ARBA" id="ARBA00022695"/>
    </source>
</evidence>
<dbReference type="Gene3D" id="6.10.250.2940">
    <property type="match status" value="1"/>
</dbReference>
<keyword evidence="3 12" id="KW-0240">DNA-directed RNA polymerase</keyword>
<comment type="similarity">
    <text evidence="2 12">Belongs to the RNA polymerase beta' chain family.</text>
</comment>
<evidence type="ECO:0000256" key="11">
    <source>
        <dbReference type="ARBA" id="ARBA00048552"/>
    </source>
</evidence>
<feature type="compositionally biased region" description="Basic and acidic residues" evidence="13">
    <location>
        <begin position="1312"/>
        <end position="1323"/>
    </location>
</feature>
<dbReference type="GO" id="GO:0003899">
    <property type="term" value="F:DNA-directed RNA polymerase activity"/>
    <property type="evidence" value="ECO:0007669"/>
    <property type="project" value="UniProtKB-EC"/>
</dbReference>
<dbReference type="PANTHER" id="PTHR19376">
    <property type="entry name" value="DNA-DIRECTED RNA POLYMERASE"/>
    <property type="match status" value="1"/>
</dbReference>
<feature type="compositionally biased region" description="Basic and acidic residues" evidence="13">
    <location>
        <begin position="1458"/>
        <end position="1470"/>
    </location>
</feature>
<evidence type="ECO:0000256" key="9">
    <source>
        <dbReference type="ARBA" id="ARBA00023163"/>
    </source>
</evidence>
<dbReference type="Gene3D" id="2.40.40.20">
    <property type="match status" value="1"/>
</dbReference>
<comment type="function">
    <text evidence="12">DNA-dependent RNA polymerase catalyzes the transcription of DNA into RNA using the four ribonucleoside triphosphates as substrates.</text>
</comment>
<keyword evidence="10" id="KW-0539">Nucleus</keyword>
<feature type="compositionally biased region" description="Acidic residues" evidence="13">
    <location>
        <begin position="1371"/>
        <end position="1392"/>
    </location>
</feature>
<dbReference type="Gene3D" id="4.10.860.120">
    <property type="entry name" value="RNA polymerase II, clamp domain"/>
    <property type="match status" value="1"/>
</dbReference>
<dbReference type="InterPro" id="IPR015699">
    <property type="entry name" value="DNA-dir_RNA_pol1_lsu_N"/>
</dbReference>
<dbReference type="Gene3D" id="1.10.132.30">
    <property type="match status" value="1"/>
</dbReference>
<dbReference type="FunFam" id="1.10.150.390:FF:000005">
    <property type="entry name" value="DNA-directed RNA polymerase subunit"/>
    <property type="match status" value="1"/>
</dbReference>
<evidence type="ECO:0000256" key="1">
    <source>
        <dbReference type="ARBA" id="ARBA00004123"/>
    </source>
</evidence>
<dbReference type="GO" id="GO:0046872">
    <property type="term" value="F:metal ion binding"/>
    <property type="evidence" value="ECO:0007669"/>
    <property type="project" value="UniProtKB-KW"/>
</dbReference>
<dbReference type="InterPro" id="IPR006592">
    <property type="entry name" value="RNA_pol_N"/>
</dbReference>
<evidence type="ECO:0000256" key="3">
    <source>
        <dbReference type="ARBA" id="ARBA00022478"/>
    </source>
</evidence>
<dbReference type="Pfam" id="PF04998">
    <property type="entry name" value="RNA_pol_Rpb1_5"/>
    <property type="match status" value="1"/>
</dbReference>
<keyword evidence="15" id="KW-1185">Reference proteome</keyword>
<dbReference type="Gene3D" id="1.10.150.390">
    <property type="match status" value="1"/>
</dbReference>
<dbReference type="InterPro" id="IPR045867">
    <property type="entry name" value="DNA-dir_RpoC_beta_prime"/>
</dbReference>
<evidence type="ECO:0000256" key="2">
    <source>
        <dbReference type="ARBA" id="ARBA00006460"/>
    </source>
</evidence>
<dbReference type="GO" id="GO:0005736">
    <property type="term" value="C:RNA polymerase I complex"/>
    <property type="evidence" value="ECO:0007669"/>
    <property type="project" value="TreeGrafter"/>
</dbReference>
<dbReference type="RefSeq" id="XP_039124373.1">
    <property type="nucleotide sequence ID" value="XM_039268439.1"/>
</dbReference>
<dbReference type="Gene3D" id="1.10.274.100">
    <property type="entry name" value="RNA polymerase Rpb1, domain 3"/>
    <property type="match status" value="1"/>
</dbReference>
<evidence type="ECO:0000313" key="16">
    <source>
        <dbReference type="RefSeq" id="XP_039124373.1"/>
    </source>
</evidence>
<dbReference type="GO" id="GO:0003677">
    <property type="term" value="F:DNA binding"/>
    <property type="evidence" value="ECO:0007669"/>
    <property type="project" value="InterPro"/>
</dbReference>
<dbReference type="GeneID" id="120260865"/>
<dbReference type="InterPro" id="IPR038120">
    <property type="entry name" value="Rpb1_funnel_sf"/>
</dbReference>
<keyword evidence="6" id="KW-0479">Metal-binding</keyword>
<dbReference type="GO" id="GO:0006351">
    <property type="term" value="P:DNA-templated transcription"/>
    <property type="evidence" value="ECO:0007669"/>
    <property type="project" value="InterPro"/>
</dbReference>
<dbReference type="PANTHER" id="PTHR19376:SF11">
    <property type="entry name" value="DNA-DIRECTED RNA POLYMERASE I SUBUNIT RPA1"/>
    <property type="match status" value="1"/>
</dbReference>
<dbReference type="Proteomes" id="UP001515500">
    <property type="component" value="Chromosome 5"/>
</dbReference>
<dbReference type="Gene3D" id="3.30.70.2850">
    <property type="match status" value="1"/>
</dbReference>
<organism evidence="15 16">
    <name type="scientific">Dioscorea cayennensis subsp. rotundata</name>
    <name type="common">White Guinea yam</name>
    <name type="synonym">Dioscorea rotundata</name>
    <dbReference type="NCBI Taxonomy" id="55577"/>
    <lineage>
        <taxon>Eukaryota</taxon>
        <taxon>Viridiplantae</taxon>
        <taxon>Streptophyta</taxon>
        <taxon>Embryophyta</taxon>
        <taxon>Tracheophyta</taxon>
        <taxon>Spermatophyta</taxon>
        <taxon>Magnoliopsida</taxon>
        <taxon>Liliopsida</taxon>
        <taxon>Dioscoreales</taxon>
        <taxon>Dioscoreaceae</taxon>
        <taxon>Dioscorea</taxon>
    </lineage>
</organism>
<evidence type="ECO:0000256" key="10">
    <source>
        <dbReference type="ARBA" id="ARBA00023242"/>
    </source>
</evidence>
<evidence type="ECO:0000256" key="4">
    <source>
        <dbReference type="ARBA" id="ARBA00022679"/>
    </source>
</evidence>
<dbReference type="FunFam" id="2.40.40.20:FF:000019">
    <property type="entry name" value="DNA-directed RNA polymerase II subunit RPB1"/>
    <property type="match status" value="1"/>
</dbReference>
<dbReference type="Gene3D" id="3.30.1490.180">
    <property type="entry name" value="RNA polymerase ii"/>
    <property type="match status" value="1"/>
</dbReference>
<dbReference type="InterPro" id="IPR007081">
    <property type="entry name" value="RNA_pol_Rpb1_5"/>
</dbReference>
<evidence type="ECO:0000256" key="12">
    <source>
        <dbReference type="RuleBase" id="RU004279"/>
    </source>
</evidence>
<dbReference type="CDD" id="cd01435">
    <property type="entry name" value="RNAP_I_RPA1_N"/>
    <property type="match status" value="1"/>
</dbReference>
<evidence type="ECO:0000256" key="8">
    <source>
        <dbReference type="ARBA" id="ARBA00022842"/>
    </source>
</evidence>
<sequence length="1680" mass="188266">MADGRSDEASSDFVDSVRFTFYTPEEVRRISVKKITKPDLFDAKDAPIVDGLYDPALGPLDKIDSCKTCGQLSVRCPGHYGHIDFGKPLYHPLLFANLKGLLQVTCFHCHRFRFKEERVEKYALQLQLIIKGNPIVAKNFDEQPVSAKEIKKKLAALDMDSKNLTQQKWTSLQQSEALLVLSKFLAKNPKRCQNCKKRNPTITSPIFGWFNKTISEEAIRANFIIDSNLSLASTEVDEPKCLLDQETQDEDSFSEGGVSLIDEELPVPAKKRRNTKLKSKDLLPQDFAKLFESSGRKHLLPSEVEFILEALWEKEKLFCRLLCDIQEGGLNSSSEKAHTMFLLKALLVPPNKFRPPAGDGTGKVLEHPQNVLLIKVQEANITLCKLIAESPDNPNIVRKWMDLQQTVNVLFDSSKALGKSDRETSGIRQLLEKKSGILRQKMMGKRVNHACRTVISPDPYLAVNEIGIPPNFALRLTYPVRVTPWNVDELRAAVINGADLHPGATHYKDKDRMYKLQVTRNHRMAIARKLPTSRASAQTGKGPETDFEGKIVNVHLRNGDVVLVNRQPTLHKPSMMAHIVRVLPELKTFRMHYANCSTYNADFDGDEMNVHLPQDEVSRAEAFGIVDANKQYIVPTSGDPIRGLIQDHIISAVLLTRKDMFLTRDEYNQLLYACCVPIAASSSQVSKFGEKVTVLCSGNEIQPLFPAILKPKPLWTGKQVISSILSYVTRGRKPFTVEKDGRIPKEYFGKDLTEHKLFILNNELIHGMIDKAQFGKHGLVHTVHEFYGADTAGILLSMFSRLFTIFLQIHGFTCGVDDLLISEDLDLRRKDILETSEKESEQVHLQFTNNNSVGSTDLQKEIEKVIRTNIEPETARLDRMMSSKMNAITSEANNALFPTGLVKSFPANCLSLMTVTGAKGGLVNMTQISSLLGQQELEGKRVPRMVSGKTLPCFPPWDISSRAGGFISDRFLTGLRPQEYYFHCMAGREGLVDTAIKTSRSGYLQRCLVKNLECLKVSYDYTVRDADGSVVQFMYGEDGVDVLKTSFLTEFGVLASNKSILLDRPSDQDLYKSNAFIRELPEALKEKATTFIHNLSKKGLHKIEKKELLKLLKVKYFSSLADPGEPVGVVAAQSIGEPSTQMTLNTFHLAGRGDMNVTLGIPRLQEILMTAKEDIRTPIMTCPLFHHIEKEDAEDLAATLRKITVADIVENMEVFTVPLYIHNHKASIMYRLKMKLHHPDLLNRKLFHSDDYRTKFGVTLDAYEQTLRVSFVKALEVAIFRHLDLVYKIGDISDVSRKDESNNDEQEDADESESKAGQTKDNDDAGDGSDAGDEIAEDQGADAEKRKRQVCDEMEYEDDAEKVSSPRASEDHDEEAASGLEDDQAEAEDEDYVIGGKLVNSDTDDEDNVSGGKPLNSDADDEDDVTGGKLLNSEADLEALGSPSNFEVPVSETVEDVSTEKRKTRQRPDREAKRVIRTKYHKLKFELLIVFQEEDPHILLAEVAQQAAKKVLLKDVKNIDRCTVIERKKPTDPYSLQTAGVNFSVFWNLNEHLNLAQVQSNDIHAMLTTYGIEAAKSTIINEVKGVFGAYGIHVNHRHLSLIADFMTLPGWYRSMNRLGMDKFCTSPFGKMTFETATKFIVQAALHGEVDNLEAPSASVSLGQPMKMGTGCFDLLQNLHV</sequence>